<dbReference type="OrthoDB" id="6196188at2"/>
<evidence type="ECO:0000256" key="1">
    <source>
        <dbReference type="ARBA" id="ARBA00004141"/>
    </source>
</evidence>
<evidence type="ECO:0000256" key="2">
    <source>
        <dbReference type="ARBA" id="ARBA00009399"/>
    </source>
</evidence>
<dbReference type="PANTHER" id="PTHR38459:SF1">
    <property type="entry name" value="PROPHAGE BACTOPRENOL-LINKED GLUCOSE TRANSLOCASE HOMOLOG"/>
    <property type="match status" value="1"/>
</dbReference>
<dbReference type="GO" id="GO:0000271">
    <property type="term" value="P:polysaccharide biosynthetic process"/>
    <property type="evidence" value="ECO:0007669"/>
    <property type="project" value="InterPro"/>
</dbReference>
<dbReference type="RefSeq" id="WP_115460194.1">
    <property type="nucleotide sequence ID" value="NZ_QRAP01000013.1"/>
</dbReference>
<evidence type="ECO:0000256" key="4">
    <source>
        <dbReference type="ARBA" id="ARBA00022989"/>
    </source>
</evidence>
<evidence type="ECO:0000313" key="8">
    <source>
        <dbReference type="EMBL" id="RDK84541.1"/>
    </source>
</evidence>
<feature type="domain" description="GtrA/DPMS transmembrane" evidence="7">
    <location>
        <begin position="7"/>
        <end position="118"/>
    </location>
</feature>
<dbReference type="PANTHER" id="PTHR38459">
    <property type="entry name" value="PROPHAGE BACTOPRENOL-LINKED GLUCOSE TRANSLOCASE HOMOLOG"/>
    <property type="match status" value="1"/>
</dbReference>
<sequence length="120" mass="13225">MSKTFSKYIIVGLANTGLTAAIILLLTYLGRGIYLSNATGYIAGICLSFVLNTLFTFSAKLSANRLIKFLLVCAISYIVNLVAIKTVLFINPGYIYIAQLIGMALYTITGFYMNKKWAMK</sequence>
<evidence type="ECO:0000313" key="9">
    <source>
        <dbReference type="Proteomes" id="UP000254848"/>
    </source>
</evidence>
<keyword evidence="3 6" id="KW-0812">Transmembrane</keyword>
<organism evidence="8 9">
    <name type="scientific">Enterobacillus tribolii</name>
    <dbReference type="NCBI Taxonomy" id="1487935"/>
    <lineage>
        <taxon>Bacteria</taxon>
        <taxon>Pseudomonadati</taxon>
        <taxon>Pseudomonadota</taxon>
        <taxon>Gammaproteobacteria</taxon>
        <taxon>Enterobacterales</taxon>
        <taxon>Hafniaceae</taxon>
        <taxon>Enterobacillus</taxon>
    </lineage>
</organism>
<keyword evidence="4 6" id="KW-1133">Transmembrane helix</keyword>
<feature type="transmembrane region" description="Helical" evidence="6">
    <location>
        <begin position="7"/>
        <end position="26"/>
    </location>
</feature>
<name>A0A370Q856_9GAMM</name>
<dbReference type="InterPro" id="IPR051401">
    <property type="entry name" value="GtrA_CellWall_Glycosyl"/>
</dbReference>
<dbReference type="Pfam" id="PF04138">
    <property type="entry name" value="GtrA_DPMS_TM"/>
    <property type="match status" value="1"/>
</dbReference>
<feature type="transmembrane region" description="Helical" evidence="6">
    <location>
        <begin position="94"/>
        <end position="113"/>
    </location>
</feature>
<dbReference type="InterPro" id="IPR007267">
    <property type="entry name" value="GtrA_DPMS_TM"/>
</dbReference>
<comment type="subcellular location">
    <subcellularLocation>
        <location evidence="1">Membrane</location>
        <topology evidence="1">Multi-pass membrane protein</topology>
    </subcellularLocation>
</comment>
<keyword evidence="9" id="KW-1185">Reference proteome</keyword>
<proteinExistence type="inferred from homology"/>
<evidence type="ECO:0000259" key="7">
    <source>
        <dbReference type="Pfam" id="PF04138"/>
    </source>
</evidence>
<keyword evidence="5 6" id="KW-0472">Membrane</keyword>
<gene>
    <name evidence="8" type="ORF">C8D90_11314</name>
</gene>
<accession>A0A370Q856</accession>
<evidence type="ECO:0000256" key="3">
    <source>
        <dbReference type="ARBA" id="ARBA00022692"/>
    </source>
</evidence>
<dbReference type="GO" id="GO:0005886">
    <property type="term" value="C:plasma membrane"/>
    <property type="evidence" value="ECO:0007669"/>
    <property type="project" value="TreeGrafter"/>
</dbReference>
<evidence type="ECO:0000256" key="5">
    <source>
        <dbReference type="ARBA" id="ARBA00023136"/>
    </source>
</evidence>
<dbReference type="AlphaFoldDB" id="A0A370Q856"/>
<feature type="transmembrane region" description="Helical" evidence="6">
    <location>
        <begin position="38"/>
        <end position="57"/>
    </location>
</feature>
<evidence type="ECO:0000256" key="6">
    <source>
        <dbReference type="SAM" id="Phobius"/>
    </source>
</evidence>
<feature type="transmembrane region" description="Helical" evidence="6">
    <location>
        <begin position="69"/>
        <end position="88"/>
    </location>
</feature>
<comment type="caution">
    <text evidence="8">The sequence shown here is derived from an EMBL/GenBank/DDBJ whole genome shotgun (WGS) entry which is preliminary data.</text>
</comment>
<protein>
    <submittedName>
        <fullName evidence="8">Putative flippase GtrA</fullName>
    </submittedName>
</protein>
<reference evidence="8 9" key="1">
    <citation type="submission" date="2018-07" db="EMBL/GenBank/DDBJ databases">
        <title>Genomic Encyclopedia of Type Strains, Phase IV (KMG-IV): sequencing the most valuable type-strain genomes for metagenomic binning, comparative biology and taxonomic classification.</title>
        <authorList>
            <person name="Goeker M."/>
        </authorList>
    </citation>
    <scope>NUCLEOTIDE SEQUENCE [LARGE SCALE GENOMIC DNA]</scope>
    <source>
        <strain evidence="8 9">DSM 103736</strain>
    </source>
</reference>
<dbReference type="EMBL" id="QRAP01000013">
    <property type="protein sequence ID" value="RDK84541.1"/>
    <property type="molecule type" value="Genomic_DNA"/>
</dbReference>
<comment type="similarity">
    <text evidence="2">Belongs to the GtrA family.</text>
</comment>
<dbReference type="Proteomes" id="UP000254848">
    <property type="component" value="Unassembled WGS sequence"/>
</dbReference>